<reference evidence="3" key="2">
    <citation type="submission" date="2020-08" db="EMBL/GenBank/DDBJ databases">
        <title>Plant Genome Project.</title>
        <authorList>
            <person name="Zhang R.-G."/>
        </authorList>
    </citation>
    <scope>NUCLEOTIDE SEQUENCE</scope>
    <source>
        <strain evidence="3">Huo1</strain>
        <tissue evidence="3">Leaf</tissue>
    </source>
</reference>
<dbReference type="Pfam" id="PF02519">
    <property type="entry name" value="Auxin_inducible"/>
    <property type="match status" value="1"/>
</dbReference>
<reference evidence="3" key="1">
    <citation type="submission" date="2018-01" db="EMBL/GenBank/DDBJ databases">
        <authorList>
            <person name="Mao J.F."/>
        </authorList>
    </citation>
    <scope>NUCLEOTIDE SEQUENCE</scope>
    <source>
        <strain evidence="3">Huo1</strain>
        <tissue evidence="3">Leaf</tissue>
    </source>
</reference>
<protein>
    <recommendedName>
        <fullName evidence="5">SAUR family protein</fullName>
    </recommendedName>
</protein>
<accession>A0A8X8XIU0</accession>
<evidence type="ECO:0008006" key="5">
    <source>
        <dbReference type="Google" id="ProtNLM"/>
    </source>
</evidence>
<comment type="similarity">
    <text evidence="1">Belongs to the ARG7 family.</text>
</comment>
<organism evidence="3">
    <name type="scientific">Salvia splendens</name>
    <name type="common">Scarlet sage</name>
    <dbReference type="NCBI Taxonomy" id="180675"/>
    <lineage>
        <taxon>Eukaryota</taxon>
        <taxon>Viridiplantae</taxon>
        <taxon>Streptophyta</taxon>
        <taxon>Embryophyta</taxon>
        <taxon>Tracheophyta</taxon>
        <taxon>Spermatophyta</taxon>
        <taxon>Magnoliopsida</taxon>
        <taxon>eudicotyledons</taxon>
        <taxon>Gunneridae</taxon>
        <taxon>Pentapetalae</taxon>
        <taxon>asterids</taxon>
        <taxon>lamiids</taxon>
        <taxon>Lamiales</taxon>
        <taxon>Lamiaceae</taxon>
        <taxon>Nepetoideae</taxon>
        <taxon>Mentheae</taxon>
        <taxon>Salviinae</taxon>
        <taxon>Salvia</taxon>
        <taxon>Salvia subgen. Calosphace</taxon>
        <taxon>core Calosphace</taxon>
    </lineage>
</organism>
<evidence type="ECO:0000313" key="4">
    <source>
        <dbReference type="Proteomes" id="UP000298416"/>
    </source>
</evidence>
<evidence type="ECO:0000256" key="1">
    <source>
        <dbReference type="ARBA" id="ARBA00006974"/>
    </source>
</evidence>
<name>A0A8X8XIU0_SALSN</name>
<evidence type="ECO:0000313" key="3">
    <source>
        <dbReference type="EMBL" id="KAG6412171.1"/>
    </source>
</evidence>
<gene>
    <name evidence="3" type="ORF">SASPL_124841</name>
</gene>
<feature type="compositionally biased region" description="Polar residues" evidence="2">
    <location>
        <begin position="1"/>
        <end position="16"/>
    </location>
</feature>
<dbReference type="Proteomes" id="UP000298416">
    <property type="component" value="Unassembled WGS sequence"/>
</dbReference>
<dbReference type="PANTHER" id="PTHR31374">
    <property type="entry name" value="AUXIN-INDUCED PROTEIN-LIKE-RELATED"/>
    <property type="match status" value="1"/>
</dbReference>
<dbReference type="GO" id="GO:0009733">
    <property type="term" value="P:response to auxin"/>
    <property type="evidence" value="ECO:0007669"/>
    <property type="project" value="InterPro"/>
</dbReference>
<dbReference type="AlphaFoldDB" id="A0A8X8XIU0"/>
<dbReference type="EMBL" id="PNBA02000009">
    <property type="protein sequence ID" value="KAG6412171.1"/>
    <property type="molecule type" value="Genomic_DNA"/>
</dbReference>
<dbReference type="PANTHER" id="PTHR31374:SF28">
    <property type="entry name" value="SAUR-LIKE AUXIN-RESPONSIVE PROTEIN FAMILY"/>
    <property type="match status" value="1"/>
</dbReference>
<proteinExistence type="inferred from homology"/>
<sequence length="175" mass="19259">MHPPQTSLNPKSNQAKSKSKPHPHLPLSLYIRSRTHLLPSNLTLPNPNMLGKKLGSMGKRSKKAKAAANATLEDSHYECLLGACECGSHSPTTTTPTGTFVVYVGGERERFVLPTSHLSHPLMRILLEKAHSEFGFNQRNGLVVPCSVNAFREVINAVECCNGRFDFGDLVHEFL</sequence>
<dbReference type="InterPro" id="IPR003676">
    <property type="entry name" value="SAUR_fam"/>
</dbReference>
<comment type="caution">
    <text evidence="3">The sequence shown here is derived from an EMBL/GenBank/DDBJ whole genome shotgun (WGS) entry which is preliminary data.</text>
</comment>
<keyword evidence="4" id="KW-1185">Reference proteome</keyword>
<evidence type="ECO:0000256" key="2">
    <source>
        <dbReference type="SAM" id="MobiDB-lite"/>
    </source>
</evidence>
<feature type="region of interest" description="Disordered" evidence="2">
    <location>
        <begin position="1"/>
        <end position="25"/>
    </location>
</feature>